<evidence type="ECO:0000313" key="2">
    <source>
        <dbReference type="Proteomes" id="UP000053789"/>
    </source>
</evidence>
<dbReference type="Proteomes" id="UP000053789">
    <property type="component" value="Unassembled WGS sequence"/>
</dbReference>
<dbReference type="GeneID" id="27705323"/>
<protein>
    <submittedName>
        <fullName evidence="1">Uncharacterized protein</fullName>
    </submittedName>
</protein>
<sequence>MSGLPESSSRSSLPSDLNFELMNFDRRKRDARDIVSSFDLHTLPSEFDPDSYQRITVEQSTRPSFEWTVAGDLWATFMRWIVHDPICWDFANRCQPTETRAQLFAEKLRRRFQQEFDRYDELPHHTAPGLEVQPSSPAHASFIVAQVAEIANKIHSLVAAALTDLQDRAVGRGGTVKVLLGALEAICRRCENISPVSPERDQSPSGTEVRISLYDVLVGQPPPATPNMILQALERASEMSPGILSKMKTEFETIGRVLPANTPLTYLQQFQNLSAQAGATM</sequence>
<dbReference type="HOGENOM" id="CLU_086711_0_0_1"/>
<proteinExistence type="predicted"/>
<gene>
    <name evidence="1" type="ORF">Z519_12395</name>
</gene>
<organism evidence="1 2">
    <name type="scientific">Cladophialophora bantiana (strain ATCC 10958 / CBS 173.52 / CDC B-1940 / NIH 8579)</name>
    <name type="common">Xylohypha bantiana</name>
    <dbReference type="NCBI Taxonomy" id="1442370"/>
    <lineage>
        <taxon>Eukaryota</taxon>
        <taxon>Fungi</taxon>
        <taxon>Dikarya</taxon>
        <taxon>Ascomycota</taxon>
        <taxon>Pezizomycotina</taxon>
        <taxon>Eurotiomycetes</taxon>
        <taxon>Chaetothyriomycetidae</taxon>
        <taxon>Chaetothyriales</taxon>
        <taxon>Herpotrichiellaceae</taxon>
        <taxon>Cladophialophora</taxon>
    </lineage>
</organism>
<reference evidence="1" key="1">
    <citation type="submission" date="2015-01" db="EMBL/GenBank/DDBJ databases">
        <title>The Genome Sequence of Cladophialophora bantiana CBS 173.52.</title>
        <authorList>
            <consortium name="The Broad Institute Genomics Platform"/>
            <person name="Cuomo C."/>
            <person name="de Hoog S."/>
            <person name="Gorbushina A."/>
            <person name="Stielow B."/>
            <person name="Teixiera M."/>
            <person name="Abouelleil A."/>
            <person name="Chapman S.B."/>
            <person name="Priest M."/>
            <person name="Young S.K."/>
            <person name="Wortman J."/>
            <person name="Nusbaum C."/>
            <person name="Birren B."/>
        </authorList>
    </citation>
    <scope>NUCLEOTIDE SEQUENCE [LARGE SCALE GENOMIC DNA]</scope>
    <source>
        <strain evidence="1">CBS 173.52</strain>
    </source>
</reference>
<dbReference type="OrthoDB" id="5387895at2759"/>
<dbReference type="VEuPathDB" id="FungiDB:Z519_12395"/>
<dbReference type="AlphaFoldDB" id="A0A0D2H7U5"/>
<accession>A0A0D2H7U5</accession>
<dbReference type="EMBL" id="KN847008">
    <property type="protein sequence ID" value="KIW86930.1"/>
    <property type="molecule type" value="Genomic_DNA"/>
</dbReference>
<evidence type="ECO:0000313" key="1">
    <source>
        <dbReference type="EMBL" id="KIW86930.1"/>
    </source>
</evidence>
<dbReference type="RefSeq" id="XP_016613599.1">
    <property type="nucleotide sequence ID" value="XM_016770101.1"/>
</dbReference>
<name>A0A0D2H7U5_CLAB1</name>
<keyword evidence="2" id="KW-1185">Reference proteome</keyword>